<comment type="caution">
    <text evidence="1">The sequence shown here is derived from an EMBL/GenBank/DDBJ whole genome shotgun (WGS) entry which is preliminary data.</text>
</comment>
<name>A0AAD1XCE7_EUPCR</name>
<reference evidence="1" key="1">
    <citation type="submission" date="2023-07" db="EMBL/GenBank/DDBJ databases">
        <authorList>
            <consortium name="AG Swart"/>
            <person name="Singh M."/>
            <person name="Singh A."/>
            <person name="Seah K."/>
            <person name="Emmerich C."/>
        </authorList>
    </citation>
    <scope>NUCLEOTIDE SEQUENCE</scope>
    <source>
        <strain evidence="1">DP1</strain>
    </source>
</reference>
<dbReference type="Proteomes" id="UP001295684">
    <property type="component" value="Unassembled WGS sequence"/>
</dbReference>
<dbReference type="AlphaFoldDB" id="A0AAD1XCE7"/>
<gene>
    <name evidence="1" type="ORF">ECRASSUSDP1_LOCUS12459</name>
</gene>
<evidence type="ECO:0000313" key="1">
    <source>
        <dbReference type="EMBL" id="CAI2371139.1"/>
    </source>
</evidence>
<keyword evidence="2" id="KW-1185">Reference proteome</keyword>
<protein>
    <submittedName>
        <fullName evidence="1">Uncharacterized protein</fullName>
    </submittedName>
</protein>
<organism evidence="1 2">
    <name type="scientific">Euplotes crassus</name>
    <dbReference type="NCBI Taxonomy" id="5936"/>
    <lineage>
        <taxon>Eukaryota</taxon>
        <taxon>Sar</taxon>
        <taxon>Alveolata</taxon>
        <taxon>Ciliophora</taxon>
        <taxon>Intramacronucleata</taxon>
        <taxon>Spirotrichea</taxon>
        <taxon>Hypotrichia</taxon>
        <taxon>Euplotida</taxon>
        <taxon>Euplotidae</taxon>
        <taxon>Moneuplotes</taxon>
    </lineage>
</organism>
<evidence type="ECO:0000313" key="2">
    <source>
        <dbReference type="Proteomes" id="UP001295684"/>
    </source>
</evidence>
<proteinExistence type="predicted"/>
<dbReference type="EMBL" id="CAMPGE010012369">
    <property type="protein sequence ID" value="CAI2371139.1"/>
    <property type="molecule type" value="Genomic_DNA"/>
</dbReference>
<sequence>MFISTAKSIDGLNSDIDFCIKRKISTPSSVVSIKDKNFDGRVRTTFGIRDKDMFKIQEPAQIANFRALAQSKRPSNFENLGLSSQSRMSGIHTGAKSTSTMPIHFQKIERKKEILKMKIPQFHPFEKSEETSRTSKLMVKSFYNRKFNVKPYQKKLKRFTGADNFHPKRESPYTLSNRPLKKKDLIKSTIKKNVNNHLSKRRIQKVIFKPPPEEPLTIKRKHIKTINLAIPKVSTLKQPKGSRQSYLRSLIKHHDSSRDKRDNKPLIQLFNKLNVIRAKSVQRQRMIESKRNPSNSRNYTGVFQVCGLSCDKRME</sequence>
<accession>A0AAD1XCE7</accession>